<feature type="region of interest" description="Disordered" evidence="1">
    <location>
        <begin position="95"/>
        <end position="122"/>
    </location>
</feature>
<dbReference type="EMBL" id="BK014923">
    <property type="protein sequence ID" value="DAD82705.1"/>
    <property type="molecule type" value="Genomic_DNA"/>
</dbReference>
<evidence type="ECO:0000256" key="1">
    <source>
        <dbReference type="SAM" id="MobiDB-lite"/>
    </source>
</evidence>
<name>A0A8S5MK33_9CAUD</name>
<evidence type="ECO:0000313" key="2">
    <source>
        <dbReference type="EMBL" id="DAD82705.1"/>
    </source>
</evidence>
<reference evidence="2" key="1">
    <citation type="journal article" date="2021" name="Proc. Natl. Acad. Sci. U.S.A.">
        <title>A Catalog of Tens of Thousands of Viruses from Human Metagenomes Reveals Hidden Associations with Chronic Diseases.</title>
        <authorList>
            <person name="Tisza M.J."/>
            <person name="Buck C.B."/>
        </authorList>
    </citation>
    <scope>NUCLEOTIDE SEQUENCE</scope>
    <source>
        <strain evidence="2">Ctrpg19</strain>
    </source>
</reference>
<accession>A0A8S5MK33</accession>
<protein>
    <submittedName>
        <fullName evidence="2">Uncharacterized protein</fullName>
    </submittedName>
</protein>
<organism evidence="2">
    <name type="scientific">Siphoviridae sp. ctrpg19</name>
    <dbReference type="NCBI Taxonomy" id="2826481"/>
    <lineage>
        <taxon>Viruses</taxon>
        <taxon>Duplodnaviria</taxon>
        <taxon>Heunggongvirae</taxon>
        <taxon>Uroviricota</taxon>
        <taxon>Caudoviricetes</taxon>
    </lineage>
</organism>
<sequence>MQERVDKRADQFSNKDLLDYAKLMSDNIDKAQKQIQTVDATPMIQINQQNNVVSVNSDDVLDRDSRRRIMEAAKAAMEFLKNQQEQKEIMENQENISENCENDTDEVVYGSDSAEMLSNEEE</sequence>
<proteinExistence type="predicted"/>